<dbReference type="FunCoup" id="A0A6P4ABD7">
    <property type="interactions" value="423"/>
</dbReference>
<dbReference type="CDD" id="cd00519">
    <property type="entry name" value="Lipase_3"/>
    <property type="match status" value="1"/>
</dbReference>
<dbReference type="InterPro" id="IPR002921">
    <property type="entry name" value="Fungal_lipase-type"/>
</dbReference>
<feature type="domain" description="Fungal lipase-type" evidence="3">
    <location>
        <begin position="244"/>
        <end position="377"/>
    </location>
</feature>
<evidence type="ECO:0000259" key="3">
    <source>
        <dbReference type="Pfam" id="PF01764"/>
    </source>
</evidence>
<dbReference type="Pfam" id="PF01764">
    <property type="entry name" value="Lipase_3"/>
    <property type="match status" value="1"/>
</dbReference>
<evidence type="ECO:0000256" key="2">
    <source>
        <dbReference type="SAM" id="MobiDB-lite"/>
    </source>
</evidence>
<reference evidence="5" key="1">
    <citation type="submission" date="2025-08" db="UniProtKB">
        <authorList>
            <consortium name="RefSeq"/>
        </authorList>
    </citation>
    <scope>IDENTIFICATION</scope>
    <source>
        <tissue evidence="5">Seedling</tissue>
    </source>
</reference>
<dbReference type="AlphaFoldDB" id="A0A6P4ABD7"/>
<feature type="region of interest" description="Disordered" evidence="2">
    <location>
        <begin position="434"/>
        <end position="472"/>
    </location>
</feature>
<gene>
    <name evidence="5" type="primary">LOC107425888</name>
</gene>
<sequence>MANFFAKRLLKNMYCVENLLKRQDSSYQRLVYSIFYRFHSQQSKVDGVETRVVKQEKNDPQVSLRSELENKADKDSSIRKYVSDDEYLSDSKWKLELDWLTKALESALQLCRWALPTGSEVGNRPPPSSRSIMEIISSIQRSKIGIQDWSLSDLTVGLYLLYLRQASTNPFEDVNGVEISSEPIVHDLIYHSELAKGAYKDNAASLARNSMLRESNVLKFVKNSSVMRPGYYIGVDTRKKLVIFGIRGTHTVYDLITDIVSSSDGEVTYEGYSTHFGTAEAARWFLHHEMGTIRKCLEKYEGFRLRLVGHSLGGATASLLAIMLRKKSLEELGFSPDIISAVGYATPPCVSRELAESCSDFVTTVVMQDDIIPRLSVASLTRLRNEILHTDWMSVIEREDWRSVIDLVSNAKQVVSMMQDGARKLADYAKFRSKMDLPDEPTPPNALDERVRKESTVSPRVPSVSKTAPDNSVAVKNGGTACTVPEELFVPGTVYYLKRNLDPQSGEPGKRREFFTLWKRHPGEHFEKIVLSSNLISDHKCDNHYYALRDVLKGLPGSNDESIF</sequence>
<dbReference type="RefSeq" id="XP_015891423.2">
    <property type="nucleotide sequence ID" value="XM_016035937.4"/>
</dbReference>
<protein>
    <submittedName>
        <fullName evidence="5">Uncharacterized protein LOC107425888</fullName>
    </submittedName>
</protein>
<keyword evidence="4" id="KW-1185">Reference proteome</keyword>
<evidence type="ECO:0000313" key="5">
    <source>
        <dbReference type="RefSeq" id="XP_015891423.2"/>
    </source>
</evidence>
<dbReference type="InParanoid" id="A0A6P4ABD7"/>
<dbReference type="GeneID" id="107425888"/>
<dbReference type="Gene3D" id="3.40.50.1820">
    <property type="entry name" value="alpha/beta hydrolase"/>
    <property type="match status" value="1"/>
</dbReference>
<dbReference type="GO" id="GO:0016787">
    <property type="term" value="F:hydrolase activity"/>
    <property type="evidence" value="ECO:0007669"/>
    <property type="project" value="UniProtKB-KW"/>
</dbReference>
<dbReference type="PANTHER" id="PTHR47418">
    <property type="entry name" value="ALPHA/BETA-HYDROLASES SUPERFAMILY PROTEIN"/>
    <property type="match status" value="1"/>
</dbReference>
<dbReference type="SUPFAM" id="SSF53474">
    <property type="entry name" value="alpha/beta-Hydrolases"/>
    <property type="match status" value="1"/>
</dbReference>
<evidence type="ECO:0000313" key="4">
    <source>
        <dbReference type="Proteomes" id="UP001652623"/>
    </source>
</evidence>
<dbReference type="InterPro" id="IPR029058">
    <property type="entry name" value="AB_hydrolase_fold"/>
</dbReference>
<name>A0A6P4ABD7_ZIZJJ</name>
<keyword evidence="1" id="KW-0378">Hydrolase</keyword>
<proteinExistence type="predicted"/>
<evidence type="ECO:0000256" key="1">
    <source>
        <dbReference type="ARBA" id="ARBA00022801"/>
    </source>
</evidence>
<accession>A0A6P4ABD7</accession>
<dbReference type="Proteomes" id="UP001652623">
    <property type="component" value="Chromosome 9"/>
</dbReference>
<organism evidence="4 5">
    <name type="scientific">Ziziphus jujuba</name>
    <name type="common">Chinese jujube</name>
    <name type="synonym">Ziziphus sativa</name>
    <dbReference type="NCBI Taxonomy" id="326968"/>
    <lineage>
        <taxon>Eukaryota</taxon>
        <taxon>Viridiplantae</taxon>
        <taxon>Streptophyta</taxon>
        <taxon>Embryophyta</taxon>
        <taxon>Tracheophyta</taxon>
        <taxon>Spermatophyta</taxon>
        <taxon>Magnoliopsida</taxon>
        <taxon>eudicotyledons</taxon>
        <taxon>Gunneridae</taxon>
        <taxon>Pentapetalae</taxon>
        <taxon>rosids</taxon>
        <taxon>fabids</taxon>
        <taxon>Rosales</taxon>
        <taxon>Rhamnaceae</taxon>
        <taxon>Paliureae</taxon>
        <taxon>Ziziphus</taxon>
    </lineage>
</organism>
<dbReference type="GO" id="GO:0006629">
    <property type="term" value="P:lipid metabolic process"/>
    <property type="evidence" value="ECO:0007669"/>
    <property type="project" value="InterPro"/>
</dbReference>
<dbReference type="KEGG" id="zju:107425888"/>